<comment type="similarity">
    <text evidence="2">Belongs to the bacterial solute-binding protein SsuA/TauA family.</text>
</comment>
<evidence type="ECO:0000256" key="2">
    <source>
        <dbReference type="ARBA" id="ARBA00010742"/>
    </source>
</evidence>
<dbReference type="GO" id="GO:0042918">
    <property type="term" value="P:alkanesulfonate transmembrane transport"/>
    <property type="evidence" value="ECO:0007669"/>
    <property type="project" value="TreeGrafter"/>
</dbReference>
<sequence>MRIKLPLALAATVALGLTACGSESSPPAADGANETTLKVGTIGIAADAALQSAIDKGYFAEEGLDVEVSVVANPPAGIAAAQSGQLDLTYTPSIPMLNAKSQGVPLTVVAAADGYPDDALEQEDLSQVDDTGLYVAADSGIDSPKDLEGKRVSVPARKAQLEVTVSQLVKDDGGDPAKVNWMVLDPASALQSLKDDRIDAASLVTPFTGQAASAGNTLLASPGVEFFEKGAIGLWVAGSAQAESKQDQLLGFQRAIYKANAYANDNLDESQKQAAEITGLELEAVKAGATPFWPVEVRLEDVQRTAARMATLGFLAEEPKLDQSLFLSE</sequence>
<name>A0A1H1DZK3_9MICC</name>
<dbReference type="EMBL" id="FNKH01000002">
    <property type="protein sequence ID" value="SDQ81689.1"/>
    <property type="molecule type" value="Genomic_DNA"/>
</dbReference>
<dbReference type="OrthoDB" id="7808807at2"/>
<dbReference type="Proteomes" id="UP000181917">
    <property type="component" value="Unassembled WGS sequence"/>
</dbReference>
<organism evidence="6 7">
    <name type="scientific">Crystallibacter crystallopoietes</name>
    <dbReference type="NCBI Taxonomy" id="37928"/>
    <lineage>
        <taxon>Bacteria</taxon>
        <taxon>Bacillati</taxon>
        <taxon>Actinomycetota</taxon>
        <taxon>Actinomycetes</taxon>
        <taxon>Micrococcales</taxon>
        <taxon>Micrococcaceae</taxon>
        <taxon>Crystallibacter</taxon>
    </lineage>
</organism>
<dbReference type="STRING" id="37928.SAMN04489742_2683"/>
<evidence type="ECO:0000256" key="1">
    <source>
        <dbReference type="ARBA" id="ARBA00004418"/>
    </source>
</evidence>
<dbReference type="Pfam" id="PF09084">
    <property type="entry name" value="NMT1"/>
    <property type="match status" value="1"/>
</dbReference>
<evidence type="ECO:0000259" key="5">
    <source>
        <dbReference type="Pfam" id="PF09084"/>
    </source>
</evidence>
<keyword evidence="3 4" id="KW-0732">Signal</keyword>
<keyword evidence="7" id="KW-1185">Reference proteome</keyword>
<feature type="domain" description="SsuA/THI5-like" evidence="5">
    <location>
        <begin position="52"/>
        <end position="266"/>
    </location>
</feature>
<dbReference type="AlphaFoldDB" id="A0A1H1DZK3"/>
<accession>A0A1H1DZK3</accession>
<dbReference type="PROSITE" id="PS51257">
    <property type="entry name" value="PROKAR_LIPOPROTEIN"/>
    <property type="match status" value="1"/>
</dbReference>
<evidence type="ECO:0000313" key="6">
    <source>
        <dbReference type="EMBL" id="SDQ81689.1"/>
    </source>
</evidence>
<dbReference type="PANTHER" id="PTHR30024">
    <property type="entry name" value="ALIPHATIC SULFONATES-BINDING PROTEIN-RELATED"/>
    <property type="match status" value="1"/>
</dbReference>
<dbReference type="Gene3D" id="3.40.190.10">
    <property type="entry name" value="Periplasmic binding protein-like II"/>
    <property type="match status" value="2"/>
</dbReference>
<dbReference type="InterPro" id="IPR015168">
    <property type="entry name" value="SsuA/THI5"/>
</dbReference>
<protein>
    <submittedName>
        <fullName evidence="6">NitT/TauT family transport system substrate-binding protein</fullName>
    </submittedName>
</protein>
<dbReference type="RefSeq" id="WP_074700880.1">
    <property type="nucleotide sequence ID" value="NZ_CP018863.1"/>
</dbReference>
<dbReference type="SUPFAM" id="SSF53850">
    <property type="entry name" value="Periplasmic binding protein-like II"/>
    <property type="match status" value="1"/>
</dbReference>
<dbReference type="GO" id="GO:0042597">
    <property type="term" value="C:periplasmic space"/>
    <property type="evidence" value="ECO:0007669"/>
    <property type="project" value="UniProtKB-SubCell"/>
</dbReference>
<dbReference type="PANTHER" id="PTHR30024:SF47">
    <property type="entry name" value="TAURINE-BINDING PERIPLASMIC PROTEIN"/>
    <property type="match status" value="1"/>
</dbReference>
<evidence type="ECO:0000256" key="4">
    <source>
        <dbReference type="SAM" id="SignalP"/>
    </source>
</evidence>
<evidence type="ECO:0000313" key="7">
    <source>
        <dbReference type="Proteomes" id="UP000181917"/>
    </source>
</evidence>
<reference evidence="6 7" key="1">
    <citation type="submission" date="2016-10" db="EMBL/GenBank/DDBJ databases">
        <authorList>
            <person name="de Groot N.N."/>
        </authorList>
    </citation>
    <scope>NUCLEOTIDE SEQUENCE [LARGE SCALE GENOMIC DNA]</scope>
    <source>
        <strain evidence="6 7">DSM 20117</strain>
    </source>
</reference>
<evidence type="ECO:0000256" key="3">
    <source>
        <dbReference type="ARBA" id="ARBA00022729"/>
    </source>
</evidence>
<gene>
    <name evidence="6" type="ORF">SAMN04489742_2683</name>
</gene>
<proteinExistence type="inferred from homology"/>
<feature type="chain" id="PRO_5038600532" evidence="4">
    <location>
        <begin position="20"/>
        <end position="329"/>
    </location>
</feature>
<comment type="subcellular location">
    <subcellularLocation>
        <location evidence="1">Periplasm</location>
    </subcellularLocation>
</comment>
<feature type="signal peptide" evidence="4">
    <location>
        <begin position="1"/>
        <end position="19"/>
    </location>
</feature>
<dbReference type="KEGG" id="acry:AC20117_04025"/>